<organism evidence="2 3">
    <name type="scientific">Candidatus Thiopontia autotrophica</name>
    <dbReference type="NCBI Taxonomy" id="2841688"/>
    <lineage>
        <taxon>Bacteria</taxon>
        <taxon>Pseudomonadati</taxon>
        <taxon>Pseudomonadota</taxon>
        <taxon>Gammaproteobacteria</taxon>
        <taxon>Candidatus Thiopontia</taxon>
    </lineage>
</organism>
<dbReference type="Proteomes" id="UP000654401">
    <property type="component" value="Unassembled WGS sequence"/>
</dbReference>
<dbReference type="InterPro" id="IPR011990">
    <property type="entry name" value="TPR-like_helical_dom_sf"/>
</dbReference>
<dbReference type="InterPro" id="IPR006597">
    <property type="entry name" value="Sel1-like"/>
</dbReference>
<protein>
    <submittedName>
        <fullName evidence="2">Sel1 repeat family protein</fullName>
    </submittedName>
</protein>
<reference evidence="2 3" key="1">
    <citation type="submission" date="2020-08" db="EMBL/GenBank/DDBJ databases">
        <title>Bridging the membrane lipid divide: bacteria of the FCB group superphylum have the potential to synthesize archaeal ether lipids.</title>
        <authorList>
            <person name="Villanueva L."/>
            <person name="Von Meijenfeldt F.A.B."/>
            <person name="Westbye A.B."/>
            <person name="Yadav S."/>
            <person name="Hopmans E.C."/>
            <person name="Dutilh B.E."/>
            <person name="Sinninghe Damste J.S."/>
        </authorList>
    </citation>
    <scope>NUCLEOTIDE SEQUENCE [LARGE SCALE GENOMIC DNA]</scope>
    <source>
        <strain evidence="2">NIOZ-UU100</strain>
    </source>
</reference>
<dbReference type="Gene3D" id="1.25.40.10">
    <property type="entry name" value="Tetratricopeptide repeat domain"/>
    <property type="match status" value="1"/>
</dbReference>
<sequence length="232" mass="25938">MKKSRPSTYISTLLFGITLCVSLPSSADLISAKRAISDGNGELAIMELSRLAGMGNSEAQYELGKLYAQGKLVPEDANRAMLALTLAVENGFRMAESLRSAQQKKINLMQLAALQEQLGTLFQEGGPVAIDPNRATAWLENRTLNPVPFTNEERGEVARKIGKIYEEKIFSFTAAHTWYTLAEAFGTERAQKDRKRMELFLQEKSVSQSRIDAIEKYKSYLKNHKRMVDGKL</sequence>
<dbReference type="AlphaFoldDB" id="A0A8J6TXT6"/>
<feature type="signal peptide" evidence="1">
    <location>
        <begin position="1"/>
        <end position="27"/>
    </location>
</feature>
<feature type="chain" id="PRO_5035282084" evidence="1">
    <location>
        <begin position="28"/>
        <end position="232"/>
    </location>
</feature>
<evidence type="ECO:0000313" key="3">
    <source>
        <dbReference type="Proteomes" id="UP000654401"/>
    </source>
</evidence>
<gene>
    <name evidence="2" type="ORF">H8D24_06955</name>
</gene>
<dbReference type="SMART" id="SM00671">
    <property type="entry name" value="SEL1"/>
    <property type="match status" value="1"/>
</dbReference>
<keyword evidence="1" id="KW-0732">Signal</keyword>
<name>A0A8J6TXT6_9GAMM</name>
<evidence type="ECO:0000313" key="2">
    <source>
        <dbReference type="EMBL" id="MBC8520127.1"/>
    </source>
</evidence>
<proteinExistence type="predicted"/>
<dbReference type="EMBL" id="JACNFK010000034">
    <property type="protein sequence ID" value="MBC8520127.1"/>
    <property type="molecule type" value="Genomic_DNA"/>
</dbReference>
<dbReference type="SUPFAM" id="SSF81901">
    <property type="entry name" value="HCP-like"/>
    <property type="match status" value="1"/>
</dbReference>
<comment type="caution">
    <text evidence="2">The sequence shown here is derived from an EMBL/GenBank/DDBJ whole genome shotgun (WGS) entry which is preliminary data.</text>
</comment>
<evidence type="ECO:0000256" key="1">
    <source>
        <dbReference type="SAM" id="SignalP"/>
    </source>
</evidence>
<accession>A0A8J6TXT6</accession>